<dbReference type="AlphaFoldDB" id="A0A6C0IG26"/>
<protein>
    <submittedName>
        <fullName evidence="2">Uncharacterized protein</fullName>
    </submittedName>
</protein>
<evidence type="ECO:0000313" key="2">
    <source>
        <dbReference type="EMBL" id="QHT91892.1"/>
    </source>
</evidence>
<evidence type="ECO:0000256" key="1">
    <source>
        <dbReference type="SAM" id="MobiDB-lite"/>
    </source>
</evidence>
<dbReference type="EMBL" id="MN740171">
    <property type="protein sequence ID" value="QHT91890.1"/>
    <property type="molecule type" value="Genomic_DNA"/>
</dbReference>
<dbReference type="EMBL" id="MN740171">
    <property type="protein sequence ID" value="QHT91892.1"/>
    <property type="molecule type" value="Genomic_DNA"/>
</dbReference>
<name>A0A6C0IG26_9ZZZZ</name>
<organism evidence="2">
    <name type="scientific">viral metagenome</name>
    <dbReference type="NCBI Taxonomy" id="1070528"/>
    <lineage>
        <taxon>unclassified sequences</taxon>
        <taxon>metagenomes</taxon>
        <taxon>organismal metagenomes</taxon>
    </lineage>
</organism>
<feature type="compositionally biased region" description="Basic residues" evidence="1">
    <location>
        <begin position="1"/>
        <end position="21"/>
    </location>
</feature>
<reference evidence="2" key="1">
    <citation type="journal article" date="2020" name="Nature">
        <title>Giant virus diversity and host interactions through global metagenomics.</title>
        <authorList>
            <person name="Schulz F."/>
            <person name="Roux S."/>
            <person name="Paez-Espino D."/>
            <person name="Jungbluth S."/>
            <person name="Walsh D.A."/>
            <person name="Denef V.J."/>
            <person name="McMahon K.D."/>
            <person name="Konstantinidis K.T."/>
            <person name="Eloe-Fadrosh E.A."/>
            <person name="Kyrpides N.C."/>
            <person name="Woyke T."/>
        </authorList>
    </citation>
    <scope>NUCLEOTIDE SEQUENCE</scope>
    <source>
        <strain evidence="2">GVMAG-M-3300023184-86</strain>
    </source>
</reference>
<sequence length="66" mass="7412">MKSRRNHKNKKNKSRRSKGGKKWTTAISAAQKTLSKTGSFSRANKVFKTQALANARKLFGALPQQH</sequence>
<accession>A0A6C0IG26</accession>
<feature type="region of interest" description="Disordered" evidence="1">
    <location>
        <begin position="1"/>
        <end position="24"/>
    </location>
</feature>
<proteinExistence type="predicted"/>